<dbReference type="KEGG" id="mets:DK389_04720"/>
<accession>A0A2U8W1K7</accession>
<reference evidence="2" key="1">
    <citation type="submission" date="2018-05" db="EMBL/GenBank/DDBJ databases">
        <title>Complete Genome Sequence of Methylobacterium sp. 17SD2-17.</title>
        <authorList>
            <person name="Srinivasan S."/>
        </authorList>
    </citation>
    <scope>NUCLEOTIDE SEQUENCE [LARGE SCALE GENOMIC DNA]</scope>
    <source>
        <strain evidence="2">17SD2-17</strain>
    </source>
</reference>
<organism evidence="1 2">
    <name type="scientific">Methylobacterium durans</name>
    <dbReference type="NCBI Taxonomy" id="2202825"/>
    <lineage>
        <taxon>Bacteria</taxon>
        <taxon>Pseudomonadati</taxon>
        <taxon>Pseudomonadota</taxon>
        <taxon>Alphaproteobacteria</taxon>
        <taxon>Hyphomicrobiales</taxon>
        <taxon>Methylobacteriaceae</taxon>
        <taxon>Methylobacterium</taxon>
    </lineage>
</organism>
<keyword evidence="2" id="KW-1185">Reference proteome</keyword>
<dbReference type="RefSeq" id="WP_109887728.1">
    <property type="nucleotide sequence ID" value="NZ_CP029550.1"/>
</dbReference>
<evidence type="ECO:0000313" key="2">
    <source>
        <dbReference type="Proteomes" id="UP000245926"/>
    </source>
</evidence>
<name>A0A2U8W1K7_9HYPH</name>
<evidence type="ECO:0000313" key="1">
    <source>
        <dbReference type="EMBL" id="AWN39974.1"/>
    </source>
</evidence>
<dbReference type="AlphaFoldDB" id="A0A2U8W1K7"/>
<dbReference type="Proteomes" id="UP000245926">
    <property type="component" value="Chromosome"/>
</dbReference>
<sequence>MTEPRCFQPPWRVVELQGAYRVEDVNGLAVASVFFVEDAVRRGATGRLSKEEAWQVAFRVAIMPDVESVLMGCGTECDEAHVSAAWAAQ</sequence>
<protein>
    <submittedName>
        <fullName evidence="1">Uncharacterized protein</fullName>
    </submittedName>
</protein>
<dbReference type="OrthoDB" id="8005836at2"/>
<proteinExistence type="predicted"/>
<dbReference type="EMBL" id="CP029550">
    <property type="protein sequence ID" value="AWN39974.1"/>
    <property type="molecule type" value="Genomic_DNA"/>
</dbReference>
<gene>
    <name evidence="1" type="ORF">DK389_04720</name>
</gene>